<name>A0A5C3MU51_9AGAM</name>
<feature type="region of interest" description="Disordered" evidence="1">
    <location>
        <begin position="25"/>
        <end position="74"/>
    </location>
</feature>
<sequence>MSASQPRTLAMAAGAAAAGVGGMMLLSSGSSKSTDKGLDPTGKPIDANSTMQQGLGDVRQKAAAPTTEKTSHDA</sequence>
<organism evidence="2 3">
    <name type="scientific">Heliocybe sulcata</name>
    <dbReference type="NCBI Taxonomy" id="5364"/>
    <lineage>
        <taxon>Eukaryota</taxon>
        <taxon>Fungi</taxon>
        <taxon>Dikarya</taxon>
        <taxon>Basidiomycota</taxon>
        <taxon>Agaricomycotina</taxon>
        <taxon>Agaricomycetes</taxon>
        <taxon>Gloeophyllales</taxon>
        <taxon>Gloeophyllaceae</taxon>
        <taxon>Heliocybe</taxon>
    </lineage>
</organism>
<keyword evidence="3" id="KW-1185">Reference proteome</keyword>
<evidence type="ECO:0000313" key="2">
    <source>
        <dbReference type="EMBL" id="TFK49019.1"/>
    </source>
</evidence>
<dbReference type="EMBL" id="ML213517">
    <property type="protein sequence ID" value="TFK49019.1"/>
    <property type="molecule type" value="Genomic_DNA"/>
</dbReference>
<protein>
    <submittedName>
        <fullName evidence="2">Uncharacterized protein</fullName>
    </submittedName>
</protein>
<proteinExistence type="predicted"/>
<reference evidence="2 3" key="1">
    <citation type="journal article" date="2019" name="Nat. Ecol. Evol.">
        <title>Megaphylogeny resolves global patterns of mushroom evolution.</title>
        <authorList>
            <person name="Varga T."/>
            <person name="Krizsan K."/>
            <person name="Foldi C."/>
            <person name="Dima B."/>
            <person name="Sanchez-Garcia M."/>
            <person name="Sanchez-Ramirez S."/>
            <person name="Szollosi G.J."/>
            <person name="Szarkandi J.G."/>
            <person name="Papp V."/>
            <person name="Albert L."/>
            <person name="Andreopoulos W."/>
            <person name="Angelini C."/>
            <person name="Antonin V."/>
            <person name="Barry K.W."/>
            <person name="Bougher N.L."/>
            <person name="Buchanan P."/>
            <person name="Buyck B."/>
            <person name="Bense V."/>
            <person name="Catcheside P."/>
            <person name="Chovatia M."/>
            <person name="Cooper J."/>
            <person name="Damon W."/>
            <person name="Desjardin D."/>
            <person name="Finy P."/>
            <person name="Geml J."/>
            <person name="Haridas S."/>
            <person name="Hughes K."/>
            <person name="Justo A."/>
            <person name="Karasinski D."/>
            <person name="Kautmanova I."/>
            <person name="Kiss B."/>
            <person name="Kocsube S."/>
            <person name="Kotiranta H."/>
            <person name="LaButti K.M."/>
            <person name="Lechner B.E."/>
            <person name="Liimatainen K."/>
            <person name="Lipzen A."/>
            <person name="Lukacs Z."/>
            <person name="Mihaltcheva S."/>
            <person name="Morgado L.N."/>
            <person name="Niskanen T."/>
            <person name="Noordeloos M.E."/>
            <person name="Ohm R.A."/>
            <person name="Ortiz-Santana B."/>
            <person name="Ovrebo C."/>
            <person name="Racz N."/>
            <person name="Riley R."/>
            <person name="Savchenko A."/>
            <person name="Shiryaev A."/>
            <person name="Soop K."/>
            <person name="Spirin V."/>
            <person name="Szebenyi C."/>
            <person name="Tomsovsky M."/>
            <person name="Tulloss R.E."/>
            <person name="Uehling J."/>
            <person name="Grigoriev I.V."/>
            <person name="Vagvolgyi C."/>
            <person name="Papp T."/>
            <person name="Martin F.M."/>
            <person name="Miettinen O."/>
            <person name="Hibbett D.S."/>
            <person name="Nagy L.G."/>
        </authorList>
    </citation>
    <scope>NUCLEOTIDE SEQUENCE [LARGE SCALE GENOMIC DNA]</scope>
    <source>
        <strain evidence="2 3">OMC1185</strain>
    </source>
</reference>
<evidence type="ECO:0000256" key="1">
    <source>
        <dbReference type="SAM" id="MobiDB-lite"/>
    </source>
</evidence>
<dbReference type="OrthoDB" id="10545342at2759"/>
<accession>A0A5C3MU51</accession>
<dbReference type="AlphaFoldDB" id="A0A5C3MU51"/>
<evidence type="ECO:0000313" key="3">
    <source>
        <dbReference type="Proteomes" id="UP000305948"/>
    </source>
</evidence>
<gene>
    <name evidence="2" type="ORF">OE88DRAFT_1663353</name>
</gene>
<dbReference type="Proteomes" id="UP000305948">
    <property type="component" value="Unassembled WGS sequence"/>
</dbReference>